<keyword evidence="3" id="KW-1185">Reference proteome</keyword>
<evidence type="ECO:0000256" key="1">
    <source>
        <dbReference type="SAM" id="MobiDB-lite"/>
    </source>
</evidence>
<dbReference type="Proteomes" id="UP000673691">
    <property type="component" value="Unassembled WGS sequence"/>
</dbReference>
<name>A0A8H7ZND9_9FUNG</name>
<evidence type="ECO:0000313" key="2">
    <source>
        <dbReference type="EMBL" id="KAG5456340.1"/>
    </source>
</evidence>
<accession>A0A8H7ZND9</accession>
<organism evidence="2 3">
    <name type="scientific">Olpidium bornovanus</name>
    <dbReference type="NCBI Taxonomy" id="278681"/>
    <lineage>
        <taxon>Eukaryota</taxon>
        <taxon>Fungi</taxon>
        <taxon>Fungi incertae sedis</taxon>
        <taxon>Olpidiomycota</taxon>
        <taxon>Olpidiomycotina</taxon>
        <taxon>Olpidiomycetes</taxon>
        <taxon>Olpidiales</taxon>
        <taxon>Olpidiaceae</taxon>
        <taxon>Olpidium</taxon>
    </lineage>
</organism>
<dbReference type="AlphaFoldDB" id="A0A8H7ZND9"/>
<feature type="compositionally biased region" description="Basic and acidic residues" evidence="1">
    <location>
        <begin position="213"/>
        <end position="222"/>
    </location>
</feature>
<evidence type="ECO:0000313" key="3">
    <source>
        <dbReference type="Proteomes" id="UP000673691"/>
    </source>
</evidence>
<reference evidence="2 3" key="1">
    <citation type="journal article" name="Sci. Rep.">
        <title>Genome-scale phylogenetic analyses confirm Olpidium as the closest living zoosporic fungus to the non-flagellated, terrestrial fungi.</title>
        <authorList>
            <person name="Chang Y."/>
            <person name="Rochon D."/>
            <person name="Sekimoto S."/>
            <person name="Wang Y."/>
            <person name="Chovatia M."/>
            <person name="Sandor L."/>
            <person name="Salamov A."/>
            <person name="Grigoriev I.V."/>
            <person name="Stajich J.E."/>
            <person name="Spatafora J.W."/>
        </authorList>
    </citation>
    <scope>NUCLEOTIDE SEQUENCE [LARGE SCALE GENOMIC DNA]</scope>
    <source>
        <strain evidence="2">S191</strain>
    </source>
</reference>
<proteinExistence type="predicted"/>
<gene>
    <name evidence="2" type="ORF">BJ554DRAFT_3945</name>
</gene>
<feature type="non-terminal residue" evidence="2">
    <location>
        <position position="1"/>
    </location>
</feature>
<dbReference type="EMBL" id="JAEFCI010011901">
    <property type="protein sequence ID" value="KAG5456340.1"/>
    <property type="molecule type" value="Genomic_DNA"/>
</dbReference>
<feature type="region of interest" description="Disordered" evidence="1">
    <location>
        <begin position="101"/>
        <end position="128"/>
    </location>
</feature>
<protein>
    <submittedName>
        <fullName evidence="2">Uncharacterized protein</fullName>
    </submittedName>
</protein>
<comment type="caution">
    <text evidence="2">The sequence shown here is derived from an EMBL/GenBank/DDBJ whole genome shotgun (WGS) entry which is preliminary data.</text>
</comment>
<feature type="region of interest" description="Disordered" evidence="1">
    <location>
        <begin position="173"/>
        <end position="262"/>
    </location>
</feature>
<sequence>RARPAGRLEIGRRVEAAAAAETPRTAHVVDRLPRAEAARSAREPENSARCGIFLATFVFFWGGAPPPPESEKRAERGIWESKESREVTCRRAKTAIRHSLNRDARGRRRRKFKLHDGRSRGKRGCPPTPGTFCQPVPCRELHRQFEVLGLIPVSELLRRPTSLLPIMVPSTARPMAARRSRRAAPRGPTSPDGRRTEVVSEVRTAVSRAAPRRTREAAERRPAIFVGDAPPEAGRLRGQTPAFRGGDVCPWGTPTRPPPPKPVGMRSPVNVCIPMLHAGEFISFVKLPFFVRFFRGIFLVLCIFSCGDALPGRPSGGG</sequence>